<reference evidence="2 3" key="1">
    <citation type="submission" date="2024-09" db="EMBL/GenBank/DDBJ databases">
        <authorList>
            <person name="Sun Q."/>
            <person name="Mori K."/>
        </authorList>
    </citation>
    <scope>NUCLEOTIDE SEQUENCE [LARGE SCALE GENOMIC DNA]</scope>
    <source>
        <strain evidence="2 3">TISTR 1856</strain>
    </source>
</reference>
<evidence type="ECO:0000259" key="1">
    <source>
        <dbReference type="Pfam" id="PF07883"/>
    </source>
</evidence>
<dbReference type="Proteomes" id="UP001589748">
    <property type="component" value="Unassembled WGS sequence"/>
</dbReference>
<protein>
    <submittedName>
        <fullName evidence="2">Cupin domain-containing protein</fullName>
    </submittedName>
</protein>
<dbReference type="PANTHER" id="PTHR36440">
    <property type="entry name" value="PUTATIVE (AFU_ORTHOLOGUE AFUA_8G07350)-RELATED"/>
    <property type="match status" value="1"/>
</dbReference>
<dbReference type="RefSeq" id="WP_380139217.1">
    <property type="nucleotide sequence ID" value="NZ_JBHLUI010000010.1"/>
</dbReference>
<dbReference type="InterPro" id="IPR011051">
    <property type="entry name" value="RmlC_Cupin_sf"/>
</dbReference>
<dbReference type="SUPFAM" id="SSF51182">
    <property type="entry name" value="RmlC-like cupins"/>
    <property type="match status" value="1"/>
</dbReference>
<evidence type="ECO:0000313" key="3">
    <source>
        <dbReference type="Proteomes" id="UP001589748"/>
    </source>
</evidence>
<dbReference type="PANTHER" id="PTHR36440:SF1">
    <property type="entry name" value="PUTATIVE (AFU_ORTHOLOGUE AFUA_8G07350)-RELATED"/>
    <property type="match status" value="1"/>
</dbReference>
<keyword evidence="3" id="KW-1185">Reference proteome</keyword>
<gene>
    <name evidence="2" type="ORF">ACFFVI_10170</name>
</gene>
<dbReference type="InterPro" id="IPR014710">
    <property type="entry name" value="RmlC-like_jellyroll"/>
</dbReference>
<dbReference type="Gene3D" id="2.60.120.10">
    <property type="entry name" value="Jelly Rolls"/>
    <property type="match status" value="1"/>
</dbReference>
<sequence>MLAQVRTAAQALGAFSLMGSVMEPLVRAEDTAQAYELVRTTVGPQGRSPLHSMSRDKVFVVVAGELVITLGEEDHAAPAGTVVHVPSGTAHRYRNPTADPAQVLVVTTGAGHVDFLAGMSALTVDGPPAPEALAEHTAAHGVRMFPPRD</sequence>
<name>A0ABV5LTE2_9ACTN</name>
<evidence type="ECO:0000313" key="2">
    <source>
        <dbReference type="EMBL" id="MFB9377338.1"/>
    </source>
</evidence>
<feature type="domain" description="Cupin type-2" evidence="1">
    <location>
        <begin position="40"/>
        <end position="106"/>
    </location>
</feature>
<organism evidence="2 3">
    <name type="scientific">Kineococcus gynurae</name>
    <dbReference type="NCBI Taxonomy" id="452979"/>
    <lineage>
        <taxon>Bacteria</taxon>
        <taxon>Bacillati</taxon>
        <taxon>Actinomycetota</taxon>
        <taxon>Actinomycetes</taxon>
        <taxon>Kineosporiales</taxon>
        <taxon>Kineosporiaceae</taxon>
        <taxon>Kineococcus</taxon>
    </lineage>
</organism>
<dbReference type="InterPro" id="IPR053146">
    <property type="entry name" value="QDO-like"/>
</dbReference>
<proteinExistence type="predicted"/>
<dbReference type="EMBL" id="JBHMDM010000005">
    <property type="protein sequence ID" value="MFB9377338.1"/>
    <property type="molecule type" value="Genomic_DNA"/>
</dbReference>
<accession>A0ABV5LTE2</accession>
<comment type="caution">
    <text evidence="2">The sequence shown here is derived from an EMBL/GenBank/DDBJ whole genome shotgun (WGS) entry which is preliminary data.</text>
</comment>
<dbReference type="InterPro" id="IPR013096">
    <property type="entry name" value="Cupin_2"/>
</dbReference>
<dbReference type="Pfam" id="PF07883">
    <property type="entry name" value="Cupin_2"/>
    <property type="match status" value="1"/>
</dbReference>